<keyword evidence="6 8" id="KW-0472">Membrane</keyword>
<feature type="transmembrane region" description="Helical" evidence="8">
    <location>
        <begin position="7"/>
        <end position="26"/>
    </location>
</feature>
<keyword evidence="3 8" id="KW-0812">Transmembrane</keyword>
<dbReference type="AlphaFoldDB" id="A0A100W9A8"/>
<evidence type="ECO:0000256" key="1">
    <source>
        <dbReference type="ARBA" id="ARBA00004141"/>
    </source>
</evidence>
<feature type="transmembrane region" description="Helical" evidence="8">
    <location>
        <begin position="38"/>
        <end position="63"/>
    </location>
</feature>
<evidence type="ECO:0000256" key="5">
    <source>
        <dbReference type="ARBA" id="ARBA00022989"/>
    </source>
</evidence>
<evidence type="ECO:0000256" key="8">
    <source>
        <dbReference type="SAM" id="Phobius"/>
    </source>
</evidence>
<name>A0A100W9A8_MYCCR</name>
<dbReference type="Proteomes" id="UP000069443">
    <property type="component" value="Unassembled WGS sequence"/>
</dbReference>
<feature type="domain" description="Lycopene cyclase" evidence="9">
    <location>
        <begin position="10"/>
        <end position="98"/>
    </location>
</feature>
<comment type="pathway">
    <text evidence="2">Carotenoid biosynthesis.</text>
</comment>
<organism evidence="10 11">
    <name type="scientific">Mycolicibacterium canariasense</name>
    <name type="common">Mycobacterium canariasense</name>
    <dbReference type="NCBI Taxonomy" id="228230"/>
    <lineage>
        <taxon>Bacteria</taxon>
        <taxon>Bacillati</taxon>
        <taxon>Actinomycetota</taxon>
        <taxon>Actinomycetes</taxon>
        <taxon>Mycobacteriales</taxon>
        <taxon>Mycobacteriaceae</taxon>
        <taxon>Mycolicibacterium</taxon>
    </lineage>
</organism>
<feature type="transmembrane region" description="Helical" evidence="8">
    <location>
        <begin position="83"/>
        <end position="107"/>
    </location>
</feature>
<dbReference type="GO" id="GO:0045436">
    <property type="term" value="F:lycopene beta cyclase activity"/>
    <property type="evidence" value="ECO:0007669"/>
    <property type="project" value="UniProtKB-ARBA"/>
</dbReference>
<evidence type="ECO:0000256" key="6">
    <source>
        <dbReference type="ARBA" id="ARBA00023136"/>
    </source>
</evidence>
<dbReference type="InterPro" id="IPR017825">
    <property type="entry name" value="Lycopene_cyclase_dom"/>
</dbReference>
<evidence type="ECO:0000259" key="9">
    <source>
        <dbReference type="Pfam" id="PF18916"/>
    </source>
</evidence>
<protein>
    <submittedName>
        <fullName evidence="10">Lycopene cyclase</fullName>
    </submittedName>
</protein>
<gene>
    <name evidence="10" type="ORF">RMCC_0875</name>
</gene>
<keyword evidence="5 8" id="KW-1133">Transmembrane helix</keyword>
<dbReference type="GO" id="GO:0016872">
    <property type="term" value="F:intramolecular lyase activity"/>
    <property type="evidence" value="ECO:0007669"/>
    <property type="project" value="InterPro"/>
</dbReference>
<dbReference type="NCBIfam" id="TIGR03462">
    <property type="entry name" value="CarR_dom_SF"/>
    <property type="match status" value="1"/>
</dbReference>
<dbReference type="STRING" id="228230.RMCC_0875"/>
<proteinExistence type="predicted"/>
<dbReference type="GO" id="GO:0016020">
    <property type="term" value="C:membrane"/>
    <property type="evidence" value="ECO:0007669"/>
    <property type="project" value="UniProtKB-SubCell"/>
</dbReference>
<comment type="caution">
    <text evidence="10">The sequence shown here is derived from an EMBL/GenBank/DDBJ whole genome shotgun (WGS) entry which is preliminary data.</text>
</comment>
<evidence type="ECO:0000256" key="3">
    <source>
        <dbReference type="ARBA" id="ARBA00022692"/>
    </source>
</evidence>
<dbReference type="RefSeq" id="WP_062655301.1">
    <property type="nucleotide sequence ID" value="NZ_BCSY01000028.1"/>
</dbReference>
<dbReference type="OrthoDB" id="5195186at2"/>
<keyword evidence="11" id="KW-1185">Reference proteome</keyword>
<evidence type="ECO:0000256" key="4">
    <source>
        <dbReference type="ARBA" id="ARBA00022746"/>
    </source>
</evidence>
<reference evidence="11" key="2">
    <citation type="submission" date="2016-02" db="EMBL/GenBank/DDBJ databases">
        <title>Draft genome sequence of five rapidly growing Mycobacterium species.</title>
        <authorList>
            <person name="Katahira K."/>
            <person name="Gotou Y."/>
            <person name="Iida K."/>
            <person name="Ogura Y."/>
            <person name="Hayashi T."/>
        </authorList>
    </citation>
    <scope>NUCLEOTIDE SEQUENCE [LARGE SCALE GENOMIC DNA]</scope>
    <source>
        <strain evidence="11">JCM15298</strain>
    </source>
</reference>
<comment type="subcellular location">
    <subcellularLocation>
        <location evidence="1">Membrane</location>
        <topology evidence="1">Multi-pass membrane protein</topology>
    </subcellularLocation>
</comment>
<dbReference type="Pfam" id="PF18916">
    <property type="entry name" value="Lycopene_cyc"/>
    <property type="match status" value="1"/>
</dbReference>
<evidence type="ECO:0000256" key="7">
    <source>
        <dbReference type="ARBA" id="ARBA00023235"/>
    </source>
</evidence>
<dbReference type="EMBL" id="BCSY01000028">
    <property type="protein sequence ID" value="GAS93909.1"/>
    <property type="molecule type" value="Genomic_DNA"/>
</dbReference>
<accession>A0A100W9A8</accession>
<evidence type="ECO:0000313" key="11">
    <source>
        <dbReference type="Proteomes" id="UP000069443"/>
    </source>
</evidence>
<reference evidence="11" key="1">
    <citation type="journal article" date="2016" name="Genome Announc.">
        <title>Draft Genome Sequences of Five Rapidly Growing Mycobacterium Species, M. thermoresistibile, M. fortuitum subsp. acetamidolyticum, M. canariasense, M. brisbanense, and M. novocastrense.</title>
        <authorList>
            <person name="Katahira K."/>
            <person name="Ogura Y."/>
            <person name="Gotoh Y."/>
            <person name="Hayashi T."/>
        </authorList>
    </citation>
    <scope>NUCLEOTIDE SEQUENCE [LARGE SCALE GENOMIC DNA]</scope>
    <source>
        <strain evidence="11">JCM15298</strain>
    </source>
</reference>
<evidence type="ECO:0000256" key="2">
    <source>
        <dbReference type="ARBA" id="ARBA00004829"/>
    </source>
</evidence>
<evidence type="ECO:0000313" key="10">
    <source>
        <dbReference type="EMBL" id="GAS93909.1"/>
    </source>
</evidence>
<dbReference type="GO" id="GO:0016117">
    <property type="term" value="P:carotenoid biosynthetic process"/>
    <property type="evidence" value="ECO:0007669"/>
    <property type="project" value="UniProtKB-KW"/>
</dbReference>
<keyword evidence="4" id="KW-0125">Carotenoid biosynthesis</keyword>
<sequence length="116" mass="12979">MSTALDHWQYLLVLAACVLITAPLELFGRGVYRQPRRLLTAILPVAAVFLIWDAVAVAAGVWHYNPRYLLGVVLPGALPLEEVLFFVVIPMCGLLTYSAVDTILSWLSRRRVESDR</sequence>
<keyword evidence="7" id="KW-0413">Isomerase</keyword>